<protein>
    <recommendedName>
        <fullName evidence="13">Sodium/metabolite cotransporter</fullName>
    </recommendedName>
</protein>
<evidence type="ECO:0000256" key="10">
    <source>
        <dbReference type="ARBA" id="ARBA00023136"/>
    </source>
</evidence>
<feature type="transmembrane region" description="Helical" evidence="11">
    <location>
        <begin position="168"/>
        <end position="190"/>
    </location>
</feature>
<keyword evidence="5" id="KW-0150">Chloroplast</keyword>
<sequence>MRVKTNSHLQIHCLPRPCGSPSISQRFSHIRTCCRLSISPRNCSIKSLELGSVVPRHLNAHSKNSRVLLTRCVSKFSESFDPDPGQNYGKDPNEMVEQKRTSILNILKQSNSVLPHVIIASTLLALVFPPSFTWFTTRYYAPSLGFLMFAVGVNSNEKDFLEAFKRPAAILVGYIGQFVVKPILGYFFGIISVSMFGLPMPIGSGIMLVSCVSGAQLSNYATFLTDPPLAPLSIVMTSLSTATAVFVTPLLSLLLIGRRLPVDVKGMVSSILQIVVAPIAGGLLLNRFLPLLSNAIRPFLPPLSVLVTACCVGAPLAINVKSVMSPFGLMLLSLIIAFHLSAFIVGYVLTGFVFHKESNLQPLQRTISYETGMQSSLLALALANRFFQDPLVAVPPAISTVMMSLMGFSLVMIWSKKKEQRTDEK</sequence>
<feature type="transmembrane region" description="Helical" evidence="11">
    <location>
        <begin position="330"/>
        <end position="354"/>
    </location>
</feature>
<dbReference type="AlphaFoldDB" id="A0A2P2JJY3"/>
<evidence type="ECO:0000256" key="7">
    <source>
        <dbReference type="ARBA" id="ARBA00022692"/>
    </source>
</evidence>
<dbReference type="Pfam" id="PF01758">
    <property type="entry name" value="SBF"/>
    <property type="match status" value="1"/>
</dbReference>
<dbReference type="InterPro" id="IPR038770">
    <property type="entry name" value="Na+/solute_symporter_sf"/>
</dbReference>
<feature type="transmembrane region" description="Helical" evidence="11">
    <location>
        <begin position="298"/>
        <end position="318"/>
    </location>
</feature>
<feature type="transmembrane region" description="Helical" evidence="11">
    <location>
        <begin position="113"/>
        <end position="133"/>
    </location>
</feature>
<keyword evidence="7 11" id="KW-0812">Transmembrane</keyword>
<feature type="transmembrane region" description="Helical" evidence="11">
    <location>
        <begin position="267"/>
        <end position="286"/>
    </location>
</feature>
<dbReference type="GO" id="GO:0016020">
    <property type="term" value="C:membrane"/>
    <property type="evidence" value="ECO:0007669"/>
    <property type="project" value="UniProtKB-SubCell"/>
</dbReference>
<keyword evidence="10 11" id="KW-0472">Membrane</keyword>
<dbReference type="FunFam" id="1.20.1530.20:FF:000018">
    <property type="entry name" value="Probable sodium/metabolite cotransporter BASS1, chloroplastic"/>
    <property type="match status" value="1"/>
</dbReference>
<name>A0A2P2JJY3_RHIMU</name>
<keyword evidence="4" id="KW-0813">Transport</keyword>
<dbReference type="GO" id="GO:0009941">
    <property type="term" value="C:chloroplast envelope"/>
    <property type="evidence" value="ECO:0007669"/>
    <property type="project" value="UniProtKB-SubCell"/>
</dbReference>
<accession>A0A2P2JJY3</accession>
<dbReference type="InterPro" id="IPR002657">
    <property type="entry name" value="BilAc:Na_symport/Acr3"/>
</dbReference>
<keyword evidence="8" id="KW-0809">Transit peptide</keyword>
<comment type="similarity">
    <text evidence="3">Belongs to the bile acid:sodium symporter (BASS) (TC 2.A.28) family.</text>
</comment>
<comment type="subcellular location">
    <subcellularLocation>
        <location evidence="2">Membrane</location>
        <topology evidence="2">Multi-pass membrane protein</topology>
    </subcellularLocation>
    <subcellularLocation>
        <location evidence="1">Plastid</location>
        <location evidence="1">Chloroplast envelope</location>
    </subcellularLocation>
</comment>
<evidence type="ECO:0000256" key="9">
    <source>
        <dbReference type="ARBA" id="ARBA00022989"/>
    </source>
</evidence>
<feature type="transmembrane region" description="Helical" evidence="11">
    <location>
        <begin position="196"/>
        <end position="217"/>
    </location>
</feature>
<feature type="transmembrane region" description="Helical" evidence="11">
    <location>
        <begin position="229"/>
        <end position="255"/>
    </location>
</feature>
<dbReference type="PANTHER" id="PTHR10361">
    <property type="entry name" value="SODIUM-BILE ACID COTRANSPORTER"/>
    <property type="match status" value="1"/>
</dbReference>
<feature type="transmembrane region" description="Helical" evidence="11">
    <location>
        <begin position="393"/>
        <end position="415"/>
    </location>
</feature>
<evidence type="ECO:0000256" key="1">
    <source>
        <dbReference type="ARBA" id="ARBA00004119"/>
    </source>
</evidence>
<keyword evidence="9 11" id="KW-1133">Transmembrane helix</keyword>
<dbReference type="InterPro" id="IPR004710">
    <property type="entry name" value="Bilac:Na_transpt"/>
</dbReference>
<dbReference type="PANTHER" id="PTHR10361:SF30">
    <property type="entry name" value="SODIUM_METABOLITE COTRANSPORTER BASS6, CHLOROPLASTIC-RELATED"/>
    <property type="match status" value="1"/>
</dbReference>
<dbReference type="EMBL" id="GGEC01013288">
    <property type="protein sequence ID" value="MBW93771.1"/>
    <property type="molecule type" value="Transcribed_RNA"/>
</dbReference>
<evidence type="ECO:0000313" key="12">
    <source>
        <dbReference type="EMBL" id="MBW93771.1"/>
    </source>
</evidence>
<evidence type="ECO:0000256" key="5">
    <source>
        <dbReference type="ARBA" id="ARBA00022528"/>
    </source>
</evidence>
<dbReference type="Gene3D" id="1.20.1530.20">
    <property type="match status" value="1"/>
</dbReference>
<proteinExistence type="inferred from homology"/>
<evidence type="ECO:0000256" key="11">
    <source>
        <dbReference type="SAM" id="Phobius"/>
    </source>
</evidence>
<evidence type="ECO:0000256" key="6">
    <source>
        <dbReference type="ARBA" id="ARBA00022640"/>
    </source>
</evidence>
<evidence type="ECO:0000256" key="3">
    <source>
        <dbReference type="ARBA" id="ARBA00006528"/>
    </source>
</evidence>
<evidence type="ECO:0000256" key="8">
    <source>
        <dbReference type="ARBA" id="ARBA00022946"/>
    </source>
</evidence>
<evidence type="ECO:0000256" key="2">
    <source>
        <dbReference type="ARBA" id="ARBA00004141"/>
    </source>
</evidence>
<reference evidence="12" key="1">
    <citation type="submission" date="2018-02" db="EMBL/GenBank/DDBJ databases">
        <title>Rhizophora mucronata_Transcriptome.</title>
        <authorList>
            <person name="Meera S.P."/>
            <person name="Sreeshan A."/>
            <person name="Augustine A."/>
        </authorList>
    </citation>
    <scope>NUCLEOTIDE SEQUENCE</scope>
    <source>
        <tissue evidence="12">Leaf</tissue>
    </source>
</reference>
<keyword evidence="6" id="KW-0934">Plastid</keyword>
<evidence type="ECO:0000256" key="4">
    <source>
        <dbReference type="ARBA" id="ARBA00022448"/>
    </source>
</evidence>
<organism evidence="12">
    <name type="scientific">Rhizophora mucronata</name>
    <name type="common">Asiatic mangrove</name>
    <dbReference type="NCBI Taxonomy" id="61149"/>
    <lineage>
        <taxon>Eukaryota</taxon>
        <taxon>Viridiplantae</taxon>
        <taxon>Streptophyta</taxon>
        <taxon>Embryophyta</taxon>
        <taxon>Tracheophyta</taxon>
        <taxon>Spermatophyta</taxon>
        <taxon>Magnoliopsida</taxon>
        <taxon>eudicotyledons</taxon>
        <taxon>Gunneridae</taxon>
        <taxon>Pentapetalae</taxon>
        <taxon>rosids</taxon>
        <taxon>fabids</taxon>
        <taxon>Malpighiales</taxon>
        <taxon>Rhizophoraceae</taxon>
        <taxon>Rhizophora</taxon>
    </lineage>
</organism>
<evidence type="ECO:0008006" key="13">
    <source>
        <dbReference type="Google" id="ProtNLM"/>
    </source>
</evidence>